<reference evidence="1 2" key="1">
    <citation type="submission" date="2020-10" db="EMBL/GenBank/DDBJ databases">
        <title>Haloactinobacterium sp. RN3S43, a bacterium isolated from saline soil.</title>
        <authorList>
            <person name="Sun J.-Q."/>
        </authorList>
    </citation>
    <scope>NUCLEOTIDE SEQUENCE [LARGE SCALE GENOMIC DNA]</scope>
    <source>
        <strain evidence="1 2">RN3S43</strain>
    </source>
</reference>
<name>A0A7M1SPK4_9MICO</name>
<dbReference type="PANTHER" id="PTHR10151">
    <property type="entry name" value="ECTONUCLEOTIDE PYROPHOSPHATASE/PHOSPHODIESTERASE"/>
    <property type="match status" value="1"/>
</dbReference>
<dbReference type="KEGG" id="halt:IM660_10260"/>
<evidence type="ECO:0000313" key="1">
    <source>
        <dbReference type="EMBL" id="QOR69117.1"/>
    </source>
</evidence>
<dbReference type="RefSeq" id="WP_193495228.1">
    <property type="nucleotide sequence ID" value="NZ_CP063169.1"/>
</dbReference>
<sequence>MSVSQQGRVGDVLLGAVGALALDLPEEEKQRAASARDRLALPRSTKACVVLVDGLGWHNLLDRSQSAPFLTAADRLGSVRTAFPSTTATNITYLGTGWEGGRTRMLGYSVRAWGRMAVNLVSWNGPVEPEQWQIEPTIFEHLNAAGHTGVSVGPWQFADSGLTRAAWRGGEYAAADSLRERVDTALAELRDPAVDVVYLYWGEMDALGHRSGSRAPEWSQLLAQTDAELDRLARLLPPGVLLLVTADHGMVDVPMTERTDIADDDRLMRDVELVAGEPRAVHLYCRPGRADHIAGRYREVLGERADVLLREDVVSSGMIGPVTDAAQQVVGDVVVIARGSHAVLDSRSQSRASLQLVGMHGATTDAEMQVPLVVVQG</sequence>
<dbReference type="Gene3D" id="3.40.720.10">
    <property type="entry name" value="Alkaline Phosphatase, subunit A"/>
    <property type="match status" value="1"/>
</dbReference>
<keyword evidence="2" id="KW-1185">Reference proteome</keyword>
<protein>
    <submittedName>
        <fullName evidence="1">Alkaline phosphatase family protein</fullName>
    </submittedName>
</protein>
<dbReference type="AlphaFoldDB" id="A0A7M1SPK4"/>
<gene>
    <name evidence="1" type="ORF">IM660_10260</name>
</gene>
<dbReference type="GO" id="GO:0016787">
    <property type="term" value="F:hydrolase activity"/>
    <property type="evidence" value="ECO:0007669"/>
    <property type="project" value="UniProtKB-ARBA"/>
</dbReference>
<accession>A0A7M1SPK4</accession>
<dbReference type="PANTHER" id="PTHR10151:SF120">
    <property type="entry name" value="BIS(5'-ADENOSYL)-TRIPHOSPHATASE"/>
    <property type="match status" value="1"/>
</dbReference>
<dbReference type="InterPro" id="IPR002591">
    <property type="entry name" value="Phosphodiest/P_Trfase"/>
</dbReference>
<dbReference type="Pfam" id="PF01663">
    <property type="entry name" value="Phosphodiest"/>
    <property type="match status" value="1"/>
</dbReference>
<dbReference type="Proteomes" id="UP000593758">
    <property type="component" value="Chromosome"/>
</dbReference>
<evidence type="ECO:0000313" key="2">
    <source>
        <dbReference type="Proteomes" id="UP000593758"/>
    </source>
</evidence>
<dbReference type="EMBL" id="CP063169">
    <property type="protein sequence ID" value="QOR69117.1"/>
    <property type="molecule type" value="Genomic_DNA"/>
</dbReference>
<dbReference type="InterPro" id="IPR017850">
    <property type="entry name" value="Alkaline_phosphatase_core_sf"/>
</dbReference>
<proteinExistence type="predicted"/>
<organism evidence="1 2">
    <name type="scientific">Ruania alkalisoli</name>
    <dbReference type="NCBI Taxonomy" id="2779775"/>
    <lineage>
        <taxon>Bacteria</taxon>
        <taxon>Bacillati</taxon>
        <taxon>Actinomycetota</taxon>
        <taxon>Actinomycetes</taxon>
        <taxon>Micrococcales</taxon>
        <taxon>Ruaniaceae</taxon>
        <taxon>Ruania</taxon>
    </lineage>
</organism>
<dbReference type="SUPFAM" id="SSF53649">
    <property type="entry name" value="Alkaline phosphatase-like"/>
    <property type="match status" value="1"/>
</dbReference>